<reference evidence="1 2" key="2">
    <citation type="submission" date="2020-03" db="EMBL/GenBank/DDBJ databases">
        <title>Kangsaoukella pontilimi gen. nov., sp. nov., a new member of the family Rhodobacteraceae isolated from a tidal mudflat.</title>
        <authorList>
            <person name="Kim I.S."/>
        </authorList>
    </citation>
    <scope>NUCLEOTIDE SEQUENCE [LARGE SCALE GENOMIC DNA]</scope>
    <source>
        <strain evidence="1 2">GH1-50</strain>
    </source>
</reference>
<keyword evidence="1" id="KW-0966">Cell projection</keyword>
<dbReference type="InterPro" id="IPR010845">
    <property type="entry name" value="FlaF"/>
</dbReference>
<protein>
    <submittedName>
        <fullName evidence="1">Flagellar biosynthesis regulator FlaF</fullName>
    </submittedName>
</protein>
<sequence length="125" mass="13885">MNIVEQARKGYAGSSLPIKSPRGTEYEAVSRVSHKLRQAALRRDKDYPAFVAALAENRRLWATFAVSVAQADNLLPDDLRARLFWLAEFTEAESRRILRGQGDIAALIEVNAAMMRGLGVQENVA</sequence>
<dbReference type="Proteomes" id="UP000480350">
    <property type="component" value="Unassembled WGS sequence"/>
</dbReference>
<proteinExistence type="predicted"/>
<dbReference type="NCBIfam" id="NF009435">
    <property type="entry name" value="PRK12794.1"/>
    <property type="match status" value="1"/>
</dbReference>
<keyword evidence="2" id="KW-1185">Reference proteome</keyword>
<comment type="caution">
    <text evidence="1">The sequence shown here is derived from an EMBL/GenBank/DDBJ whole genome shotgun (WGS) entry which is preliminary data.</text>
</comment>
<organism evidence="1 2">
    <name type="scientific">Kangsaoukella pontilimi</name>
    <dbReference type="NCBI Taxonomy" id="2691042"/>
    <lineage>
        <taxon>Bacteria</taxon>
        <taxon>Pseudomonadati</taxon>
        <taxon>Pseudomonadota</taxon>
        <taxon>Alphaproteobacteria</taxon>
        <taxon>Rhodobacterales</taxon>
        <taxon>Paracoccaceae</taxon>
        <taxon>Kangsaoukella</taxon>
    </lineage>
</organism>
<keyword evidence="1" id="KW-0282">Flagellum</keyword>
<keyword evidence="1" id="KW-0969">Cilium</keyword>
<dbReference type="EMBL" id="WUPT01000002">
    <property type="protein sequence ID" value="MXQ08184.1"/>
    <property type="molecule type" value="Genomic_DNA"/>
</dbReference>
<evidence type="ECO:0000313" key="1">
    <source>
        <dbReference type="EMBL" id="MXQ08184.1"/>
    </source>
</evidence>
<dbReference type="RefSeq" id="WP_160764125.1">
    <property type="nucleotide sequence ID" value="NZ_WUPT01000002.1"/>
</dbReference>
<dbReference type="GO" id="GO:0044781">
    <property type="term" value="P:bacterial-type flagellum organization"/>
    <property type="evidence" value="ECO:0007669"/>
    <property type="project" value="InterPro"/>
</dbReference>
<name>A0A7C9IG91_9RHOB</name>
<evidence type="ECO:0000313" key="2">
    <source>
        <dbReference type="Proteomes" id="UP000480350"/>
    </source>
</evidence>
<dbReference type="AlphaFoldDB" id="A0A7C9IG91"/>
<dbReference type="Pfam" id="PF07309">
    <property type="entry name" value="FlaF"/>
    <property type="match status" value="1"/>
</dbReference>
<reference evidence="1 2" key="1">
    <citation type="submission" date="2019-12" db="EMBL/GenBank/DDBJ databases">
        <authorList>
            <person name="Lee S.D."/>
        </authorList>
    </citation>
    <scope>NUCLEOTIDE SEQUENCE [LARGE SCALE GENOMIC DNA]</scope>
    <source>
        <strain evidence="1 2">GH1-50</strain>
    </source>
</reference>
<gene>
    <name evidence="1" type="primary">flaF</name>
    <name evidence="1" type="ORF">GQ651_10050</name>
</gene>
<accession>A0A7C9IG91</accession>